<keyword evidence="2" id="KW-1185">Reference proteome</keyword>
<evidence type="ECO:0000313" key="1">
    <source>
        <dbReference type="EMBL" id="RDH41254.1"/>
    </source>
</evidence>
<dbReference type="InterPro" id="IPR025459">
    <property type="entry name" value="DUF4279"/>
</dbReference>
<reference evidence="1 2" key="1">
    <citation type="submission" date="2017-04" db="EMBL/GenBank/DDBJ databases">
        <title>Draft genome sequence of Zooshikella ganghwensis VG4 isolated from Red Sea sediments.</title>
        <authorList>
            <person name="Rehman Z."/>
            <person name="Alam I."/>
            <person name="Kamau A."/>
            <person name="Bajic V."/>
            <person name="Leiknes T."/>
        </authorList>
    </citation>
    <scope>NUCLEOTIDE SEQUENCE [LARGE SCALE GENOMIC DNA]</scope>
    <source>
        <strain evidence="1 2">VG4</strain>
    </source>
</reference>
<organism evidence="1 2">
    <name type="scientific">Zooshikella ganghwensis</name>
    <dbReference type="NCBI Taxonomy" id="202772"/>
    <lineage>
        <taxon>Bacteria</taxon>
        <taxon>Pseudomonadati</taxon>
        <taxon>Pseudomonadota</taxon>
        <taxon>Gammaproteobacteria</taxon>
        <taxon>Oceanospirillales</taxon>
        <taxon>Zooshikellaceae</taxon>
        <taxon>Zooshikella</taxon>
    </lineage>
</organism>
<dbReference type="Pfam" id="PF14106">
    <property type="entry name" value="DUF4279"/>
    <property type="match status" value="1"/>
</dbReference>
<proteinExistence type="predicted"/>
<dbReference type="Proteomes" id="UP000257039">
    <property type="component" value="Unassembled WGS sequence"/>
</dbReference>
<dbReference type="RefSeq" id="WP_094790017.1">
    <property type="nucleotide sequence ID" value="NZ_NDXW01000011.1"/>
</dbReference>
<accession>A0A4P9VFW3</accession>
<comment type="caution">
    <text evidence="1">The sequence shown here is derived from an EMBL/GenBank/DDBJ whole genome shotgun (WGS) entry which is preliminary data.</text>
</comment>
<name>A0A4P9VFW3_9GAMM</name>
<gene>
    <name evidence="1" type="ORF">B9G39_29540</name>
</gene>
<protein>
    <submittedName>
        <fullName evidence="1">DUF4279 domain-containing protein</fullName>
    </submittedName>
</protein>
<evidence type="ECO:0000313" key="2">
    <source>
        <dbReference type="Proteomes" id="UP000257039"/>
    </source>
</evidence>
<dbReference type="AlphaFoldDB" id="A0A4P9VFW3"/>
<sequence>MRTLNRNDQGEPFFWSKNGQPRIAKSGMWRLEAEDMVPGDLDSQVQELLNKLTFDLEVWKSISSKYKVDLFCGLFMEAEMEGIGLSASSLLALGERGIEIDFDMYGPD</sequence>
<dbReference type="EMBL" id="NDXW01000011">
    <property type="protein sequence ID" value="RDH41254.1"/>
    <property type="molecule type" value="Genomic_DNA"/>
</dbReference>